<comment type="caution">
    <text evidence="1">The sequence shown here is derived from an EMBL/GenBank/DDBJ whole genome shotgun (WGS) entry which is preliminary data.</text>
</comment>
<protein>
    <submittedName>
        <fullName evidence="1">Uncharacterized protein</fullName>
    </submittedName>
</protein>
<proteinExistence type="predicted"/>
<dbReference type="AlphaFoldDB" id="A0A433UP34"/>
<organism evidence="1 2">
    <name type="scientific">Dulcicalothrix desertica PCC 7102</name>
    <dbReference type="NCBI Taxonomy" id="232991"/>
    <lineage>
        <taxon>Bacteria</taxon>
        <taxon>Bacillati</taxon>
        <taxon>Cyanobacteriota</taxon>
        <taxon>Cyanophyceae</taxon>
        <taxon>Nostocales</taxon>
        <taxon>Calotrichaceae</taxon>
        <taxon>Dulcicalothrix</taxon>
    </lineage>
</organism>
<dbReference type="Proteomes" id="UP000271624">
    <property type="component" value="Unassembled WGS sequence"/>
</dbReference>
<sequence length="77" mass="8702">MYVPHIPKICCIIHLAFSGNIAPENIYWLIEYSNTSLEKDLEDVLKVEAGIKCHSEWSAAERKRSFSVGSNLGFETT</sequence>
<keyword evidence="2" id="KW-1185">Reference proteome</keyword>
<reference evidence="1" key="2">
    <citation type="journal article" date="2019" name="Genome Biol. Evol.">
        <title>Day and night: Metabolic profiles and evolutionary relationships of six axenic non-marine cyanobacteria.</title>
        <authorList>
            <person name="Will S.E."/>
            <person name="Henke P."/>
            <person name="Boedeker C."/>
            <person name="Huang S."/>
            <person name="Brinkmann H."/>
            <person name="Rohde M."/>
            <person name="Jarek M."/>
            <person name="Friedl T."/>
            <person name="Seufert S."/>
            <person name="Schumacher M."/>
            <person name="Overmann J."/>
            <person name="Neumann-Schaal M."/>
            <person name="Petersen J."/>
        </authorList>
    </citation>
    <scope>NUCLEOTIDE SEQUENCE [LARGE SCALE GENOMIC DNA]</scope>
    <source>
        <strain evidence="1">PCC 7102</strain>
    </source>
</reference>
<dbReference type="EMBL" id="RSCL01000040">
    <property type="protein sequence ID" value="RUS95586.1"/>
    <property type="molecule type" value="Genomic_DNA"/>
</dbReference>
<reference evidence="1" key="1">
    <citation type="submission" date="2018-12" db="EMBL/GenBank/DDBJ databases">
        <authorList>
            <person name="Will S."/>
            <person name="Neumann-Schaal M."/>
            <person name="Henke P."/>
        </authorList>
    </citation>
    <scope>NUCLEOTIDE SEQUENCE</scope>
    <source>
        <strain evidence="1">PCC 7102</strain>
    </source>
</reference>
<dbReference type="RefSeq" id="WP_233787717.1">
    <property type="nucleotide sequence ID" value="NZ_RSCL01000040.1"/>
</dbReference>
<evidence type="ECO:0000313" key="2">
    <source>
        <dbReference type="Proteomes" id="UP000271624"/>
    </source>
</evidence>
<gene>
    <name evidence="1" type="ORF">DSM106972_089420</name>
</gene>
<name>A0A433UP34_9CYAN</name>
<accession>A0A433UP34</accession>
<evidence type="ECO:0000313" key="1">
    <source>
        <dbReference type="EMBL" id="RUS95586.1"/>
    </source>
</evidence>